<proteinExistence type="predicted"/>
<dbReference type="EMBL" id="JARBHB010000008">
    <property type="protein sequence ID" value="KAJ8876657.1"/>
    <property type="molecule type" value="Genomic_DNA"/>
</dbReference>
<protein>
    <submittedName>
        <fullName evidence="1">Uncharacterized protein</fullName>
    </submittedName>
</protein>
<evidence type="ECO:0000313" key="2">
    <source>
        <dbReference type="Proteomes" id="UP001159363"/>
    </source>
</evidence>
<name>A0ABQ9GXB5_9NEOP</name>
<sequence>MDTVTQINKPRTTNLQKNRSNFNSQIVEETIALHCTLLSGTSLSMNFLPDFQNHSSKSWTHQKLLSPEFSDGFEDEVLQGAEPYKDDLPCFSALKGELQVWKQIWKSDPSQKFPKSPAEGYKQASALPNIRVLF</sequence>
<evidence type="ECO:0000313" key="1">
    <source>
        <dbReference type="EMBL" id="KAJ8876657.1"/>
    </source>
</evidence>
<organism evidence="1 2">
    <name type="scientific">Dryococelus australis</name>
    <dbReference type="NCBI Taxonomy" id="614101"/>
    <lineage>
        <taxon>Eukaryota</taxon>
        <taxon>Metazoa</taxon>
        <taxon>Ecdysozoa</taxon>
        <taxon>Arthropoda</taxon>
        <taxon>Hexapoda</taxon>
        <taxon>Insecta</taxon>
        <taxon>Pterygota</taxon>
        <taxon>Neoptera</taxon>
        <taxon>Polyneoptera</taxon>
        <taxon>Phasmatodea</taxon>
        <taxon>Verophasmatodea</taxon>
        <taxon>Anareolatae</taxon>
        <taxon>Phasmatidae</taxon>
        <taxon>Eurycanthinae</taxon>
        <taxon>Dryococelus</taxon>
    </lineage>
</organism>
<dbReference type="Proteomes" id="UP001159363">
    <property type="component" value="Chromosome 7"/>
</dbReference>
<keyword evidence="2" id="KW-1185">Reference proteome</keyword>
<reference evidence="1 2" key="1">
    <citation type="submission" date="2023-02" db="EMBL/GenBank/DDBJ databases">
        <title>LHISI_Scaffold_Assembly.</title>
        <authorList>
            <person name="Stuart O.P."/>
            <person name="Cleave R."/>
            <person name="Magrath M.J.L."/>
            <person name="Mikheyev A.S."/>
        </authorList>
    </citation>
    <scope>NUCLEOTIDE SEQUENCE [LARGE SCALE GENOMIC DNA]</scope>
    <source>
        <strain evidence="1">Daus_M_001</strain>
        <tissue evidence="1">Leg muscle</tissue>
    </source>
</reference>
<gene>
    <name evidence="1" type="ORF">PR048_021104</name>
</gene>
<accession>A0ABQ9GXB5</accession>
<comment type="caution">
    <text evidence="1">The sequence shown here is derived from an EMBL/GenBank/DDBJ whole genome shotgun (WGS) entry which is preliminary data.</text>
</comment>